<accession>A0A158D2U1</accession>
<gene>
    <name evidence="1" type="ORF">AWB80_06219</name>
</gene>
<evidence type="ECO:0000313" key="2">
    <source>
        <dbReference type="Proteomes" id="UP000054911"/>
    </source>
</evidence>
<name>A0A158D2U1_9BURK</name>
<dbReference type="Proteomes" id="UP000054911">
    <property type="component" value="Unassembled WGS sequence"/>
</dbReference>
<proteinExistence type="predicted"/>
<organism evidence="1 2">
    <name type="scientific">Caballeronia pedi</name>
    <dbReference type="NCBI Taxonomy" id="1777141"/>
    <lineage>
        <taxon>Bacteria</taxon>
        <taxon>Pseudomonadati</taxon>
        <taxon>Pseudomonadota</taxon>
        <taxon>Betaproteobacteria</taxon>
        <taxon>Burkholderiales</taxon>
        <taxon>Burkholderiaceae</taxon>
        <taxon>Caballeronia</taxon>
    </lineage>
</organism>
<dbReference type="EMBL" id="FCOE02000030">
    <property type="protein sequence ID" value="SAK88994.1"/>
    <property type="molecule type" value="Genomic_DNA"/>
</dbReference>
<comment type="caution">
    <text evidence="1">The sequence shown here is derived from an EMBL/GenBank/DDBJ whole genome shotgun (WGS) entry which is preliminary data.</text>
</comment>
<keyword evidence="2" id="KW-1185">Reference proteome</keyword>
<dbReference type="AlphaFoldDB" id="A0A158D2U1"/>
<sequence length="84" mass="8587">MPSTFAQRSELRGHRSSLDMAAALGSTIHSPIMNGSGTSVLCRIDVSADLDACVRASHTSLQVAGLSSSSQITGSFSSVSATDT</sequence>
<protein>
    <submittedName>
        <fullName evidence="1">Uncharacterized protein</fullName>
    </submittedName>
</protein>
<reference evidence="1" key="1">
    <citation type="submission" date="2016-01" db="EMBL/GenBank/DDBJ databases">
        <authorList>
            <person name="Peeters C."/>
        </authorList>
    </citation>
    <scope>NUCLEOTIDE SEQUENCE [LARGE SCALE GENOMIC DNA]</scope>
    <source>
        <strain evidence="1">LMG 29323</strain>
    </source>
</reference>
<evidence type="ECO:0000313" key="1">
    <source>
        <dbReference type="EMBL" id="SAK88994.1"/>
    </source>
</evidence>